<dbReference type="InterPro" id="IPR024757">
    <property type="entry name" value="FtsZ_C"/>
</dbReference>
<dbReference type="GO" id="GO:0005737">
    <property type="term" value="C:cytoplasm"/>
    <property type="evidence" value="ECO:0007669"/>
    <property type="project" value="UniProtKB-SubCell"/>
</dbReference>
<feature type="binding site" evidence="8">
    <location>
        <begin position="109"/>
        <end position="111"/>
    </location>
    <ligand>
        <name>GTP</name>
        <dbReference type="ChEBI" id="CHEBI:37565"/>
    </ligand>
</feature>
<feature type="region of interest" description="Disordered" evidence="10">
    <location>
        <begin position="318"/>
        <end position="431"/>
    </location>
</feature>
<evidence type="ECO:0000256" key="2">
    <source>
        <dbReference type="ARBA" id="ARBA00022490"/>
    </source>
</evidence>
<evidence type="ECO:0000259" key="12">
    <source>
        <dbReference type="SMART" id="SM00865"/>
    </source>
</evidence>
<feature type="compositionally biased region" description="Polar residues" evidence="10">
    <location>
        <begin position="351"/>
        <end position="368"/>
    </location>
</feature>
<evidence type="ECO:0000256" key="3">
    <source>
        <dbReference type="ARBA" id="ARBA00022618"/>
    </source>
</evidence>
<dbReference type="CDD" id="cd02201">
    <property type="entry name" value="FtsZ_type1"/>
    <property type="match status" value="1"/>
</dbReference>
<dbReference type="InterPro" id="IPR000158">
    <property type="entry name" value="Cell_div_FtsZ"/>
</dbReference>
<dbReference type="InterPro" id="IPR045061">
    <property type="entry name" value="FtsZ/CetZ"/>
</dbReference>
<evidence type="ECO:0000313" key="13">
    <source>
        <dbReference type="EMBL" id="SHE37979.1"/>
    </source>
</evidence>
<dbReference type="SUPFAM" id="SSF55307">
    <property type="entry name" value="Tubulin C-terminal domain-like"/>
    <property type="match status" value="1"/>
</dbReference>
<evidence type="ECO:0000313" key="14">
    <source>
        <dbReference type="Proteomes" id="UP000184128"/>
    </source>
</evidence>
<feature type="compositionally biased region" description="Low complexity" evidence="10">
    <location>
        <begin position="327"/>
        <end position="341"/>
    </location>
</feature>
<evidence type="ECO:0000256" key="4">
    <source>
        <dbReference type="ARBA" id="ARBA00022741"/>
    </source>
</evidence>
<feature type="domain" description="Tubulin/FtsZ 2-layer sandwich" evidence="12">
    <location>
        <begin position="208"/>
        <end position="325"/>
    </location>
</feature>
<feature type="binding site" evidence="8">
    <location>
        <position position="144"/>
    </location>
    <ligand>
        <name>GTP</name>
        <dbReference type="ChEBI" id="CHEBI:37565"/>
    </ligand>
</feature>
<dbReference type="PROSITE" id="PS01134">
    <property type="entry name" value="FTSZ_1"/>
    <property type="match status" value="1"/>
</dbReference>
<gene>
    <name evidence="8" type="primary">ftsZ</name>
    <name evidence="13" type="ORF">SAMN02745249_00318</name>
</gene>
<proteinExistence type="inferred from homology"/>
<keyword evidence="6 8" id="KW-0717">Septation</keyword>
<dbReference type="Proteomes" id="UP000184128">
    <property type="component" value="Unassembled WGS sequence"/>
</dbReference>
<accession>A0A1M4T0J0</accession>
<name>A0A1M4T0J0_9LACT</name>
<dbReference type="InterPro" id="IPR036525">
    <property type="entry name" value="Tubulin/FtsZ_GTPase_sf"/>
</dbReference>
<dbReference type="Gene3D" id="3.30.1330.20">
    <property type="entry name" value="Tubulin/FtsZ, C-terminal domain"/>
    <property type="match status" value="1"/>
</dbReference>
<keyword evidence="7 8" id="KW-0131">Cell cycle</keyword>
<keyword evidence="3 8" id="KW-0132">Cell division</keyword>
<comment type="similarity">
    <text evidence="1 8">Belongs to the FtsZ family.</text>
</comment>
<keyword evidence="14" id="KW-1185">Reference proteome</keyword>
<dbReference type="NCBIfam" id="TIGR00065">
    <property type="entry name" value="ftsZ"/>
    <property type="match status" value="1"/>
</dbReference>
<dbReference type="InterPro" id="IPR008280">
    <property type="entry name" value="Tub_FtsZ_C"/>
</dbReference>
<feature type="binding site" evidence="8">
    <location>
        <position position="140"/>
    </location>
    <ligand>
        <name>GTP</name>
        <dbReference type="ChEBI" id="CHEBI:37565"/>
    </ligand>
</feature>
<evidence type="ECO:0000256" key="6">
    <source>
        <dbReference type="ARBA" id="ARBA00023210"/>
    </source>
</evidence>
<dbReference type="OrthoDB" id="9813375at2"/>
<dbReference type="GO" id="GO:0005525">
    <property type="term" value="F:GTP binding"/>
    <property type="evidence" value="ECO:0007669"/>
    <property type="project" value="UniProtKB-UniRule"/>
</dbReference>
<dbReference type="FunFam" id="3.40.50.1440:FF:000023">
    <property type="entry name" value="Cell division protein FtsZ"/>
    <property type="match status" value="1"/>
</dbReference>
<dbReference type="GO" id="GO:0032153">
    <property type="term" value="C:cell division site"/>
    <property type="evidence" value="ECO:0007669"/>
    <property type="project" value="UniProtKB-UniRule"/>
</dbReference>
<dbReference type="Pfam" id="PF12327">
    <property type="entry name" value="FtsZ_C"/>
    <property type="match status" value="1"/>
</dbReference>
<dbReference type="GO" id="GO:0003924">
    <property type="term" value="F:GTPase activity"/>
    <property type="evidence" value="ECO:0007669"/>
    <property type="project" value="UniProtKB-UniRule"/>
</dbReference>
<dbReference type="SMART" id="SM00864">
    <property type="entry name" value="Tubulin"/>
    <property type="match status" value="1"/>
</dbReference>
<dbReference type="EMBL" id="FQUF01000004">
    <property type="protein sequence ID" value="SHE37979.1"/>
    <property type="molecule type" value="Genomic_DNA"/>
</dbReference>
<feature type="binding site" evidence="8">
    <location>
        <position position="188"/>
    </location>
    <ligand>
        <name>GTP</name>
        <dbReference type="ChEBI" id="CHEBI:37565"/>
    </ligand>
</feature>
<dbReference type="GO" id="GO:0000917">
    <property type="term" value="P:division septum assembly"/>
    <property type="evidence" value="ECO:0007669"/>
    <property type="project" value="UniProtKB-KW"/>
</dbReference>
<evidence type="ECO:0000256" key="10">
    <source>
        <dbReference type="SAM" id="MobiDB-lite"/>
    </source>
</evidence>
<feature type="domain" description="Tubulin/FtsZ GTPase" evidence="11">
    <location>
        <begin position="14"/>
        <end position="206"/>
    </location>
</feature>
<reference evidence="14" key="1">
    <citation type="submission" date="2016-11" db="EMBL/GenBank/DDBJ databases">
        <authorList>
            <person name="Varghese N."/>
            <person name="Submissions S."/>
        </authorList>
    </citation>
    <scope>NUCLEOTIDE SEQUENCE [LARGE SCALE GENOMIC DNA]</scope>
    <source>
        <strain evidence="14">DSM 15692</strain>
    </source>
</reference>
<dbReference type="AlphaFoldDB" id="A0A1M4T0J0"/>
<comment type="subcellular location">
    <subcellularLocation>
        <location evidence="8">Cytoplasm</location>
    </subcellularLocation>
    <text evidence="8">Assembles at midcell at the inner surface of the cytoplasmic membrane.</text>
</comment>
<dbReference type="InterPro" id="IPR020805">
    <property type="entry name" value="Cell_div_FtsZ_CS"/>
</dbReference>
<dbReference type="HAMAP" id="MF_00909">
    <property type="entry name" value="FtsZ"/>
    <property type="match status" value="1"/>
</dbReference>
<dbReference type="Pfam" id="PF00091">
    <property type="entry name" value="Tubulin"/>
    <property type="match status" value="1"/>
</dbReference>
<dbReference type="GO" id="GO:0051258">
    <property type="term" value="P:protein polymerization"/>
    <property type="evidence" value="ECO:0007669"/>
    <property type="project" value="UniProtKB-UniRule"/>
</dbReference>
<dbReference type="RefSeq" id="WP_073295246.1">
    <property type="nucleotide sequence ID" value="NZ_FQUF01000004.1"/>
</dbReference>
<keyword evidence="5 8" id="KW-0342">GTP-binding</keyword>
<dbReference type="InterPro" id="IPR018316">
    <property type="entry name" value="Tubulin/FtsZ_2-layer-sand-dom"/>
</dbReference>
<dbReference type="SMART" id="SM00865">
    <property type="entry name" value="Tubulin_C"/>
    <property type="match status" value="1"/>
</dbReference>
<dbReference type="PRINTS" id="PR00423">
    <property type="entry name" value="CELLDVISFTSZ"/>
</dbReference>
<sequence length="431" mass="46194">MDLDFEMTPPTGAVIKVIGVGGAGGNAVNRMIEEGVGGVEFIVANTDVQALNLMNAETKIQLGPKLTRGLGAGSMPEIGKKSAEESEESIAEALQGADMVFITAGMGGGTGTGAAGIVSKVAKEQGALTIGVITRPFSFEGPKKARYAEEGIELMKEHVDTLVTISNNRLLEIVDKKTPILEAFREADNVLRQGVQGISDMITNPGFVNLDFADVKTVMENQGSALMGIGSAGGENRTAEATQKAISSPLLEVSIEGADNVLLNIAGGADLTLFEAQDAADIISAASTSDVNIIFGTSINENLNDEVVVTVIATGIKEKDLPGGPGRSSQSSQSTQRNRPSNVEDRDRRQNTSNEEPASNDHQSNSDPFGNWDIRRENNLRDRHNADLDEHKESNQDRGSNIFNRENEDEVAKENDELDTPPFFRRRRRDD</sequence>
<evidence type="ECO:0000256" key="8">
    <source>
        <dbReference type="HAMAP-Rule" id="MF_00909"/>
    </source>
</evidence>
<comment type="function">
    <text evidence="8">Essential cell division protein that forms a contractile ring structure (Z ring) at the future cell division site. The regulation of the ring assembly controls the timing and the location of cell division. One of the functions of the FtsZ ring is to recruit other cell division proteins to the septum to produce a new cell wall between the dividing cells. Binds GTP and shows GTPase activity.</text>
</comment>
<keyword evidence="2 8" id="KW-0963">Cytoplasm</keyword>
<dbReference type="GO" id="GO:0043093">
    <property type="term" value="P:FtsZ-dependent cytokinesis"/>
    <property type="evidence" value="ECO:0007669"/>
    <property type="project" value="UniProtKB-UniRule"/>
</dbReference>
<dbReference type="Gene3D" id="3.40.50.1440">
    <property type="entry name" value="Tubulin/FtsZ, GTPase domain"/>
    <property type="match status" value="1"/>
</dbReference>
<organism evidence="13 14">
    <name type="scientific">Atopostipes suicloacalis DSM 15692</name>
    <dbReference type="NCBI Taxonomy" id="1121025"/>
    <lineage>
        <taxon>Bacteria</taxon>
        <taxon>Bacillati</taxon>
        <taxon>Bacillota</taxon>
        <taxon>Bacilli</taxon>
        <taxon>Lactobacillales</taxon>
        <taxon>Carnobacteriaceae</taxon>
        <taxon>Atopostipes</taxon>
    </lineage>
</organism>
<dbReference type="PANTHER" id="PTHR30314:SF3">
    <property type="entry name" value="MITOCHONDRIAL DIVISION PROTEIN FSZA"/>
    <property type="match status" value="1"/>
</dbReference>
<dbReference type="InterPro" id="IPR003008">
    <property type="entry name" value="Tubulin_FtsZ_GTPase"/>
</dbReference>
<dbReference type="InterPro" id="IPR037103">
    <property type="entry name" value="Tubulin/FtsZ-like_C"/>
</dbReference>
<dbReference type="STRING" id="1121025.SAMN02745249_00318"/>
<protein>
    <recommendedName>
        <fullName evidence="8 9">Cell division protein FtsZ</fullName>
    </recommendedName>
</protein>
<evidence type="ECO:0000256" key="9">
    <source>
        <dbReference type="NCBIfam" id="TIGR00065"/>
    </source>
</evidence>
<keyword evidence="4 8" id="KW-0547">Nucleotide-binding</keyword>
<evidence type="ECO:0000259" key="11">
    <source>
        <dbReference type="SMART" id="SM00864"/>
    </source>
</evidence>
<evidence type="ECO:0000256" key="7">
    <source>
        <dbReference type="ARBA" id="ARBA00023306"/>
    </source>
</evidence>
<dbReference type="PANTHER" id="PTHR30314">
    <property type="entry name" value="CELL DIVISION PROTEIN FTSZ-RELATED"/>
    <property type="match status" value="1"/>
</dbReference>
<dbReference type="SUPFAM" id="SSF52490">
    <property type="entry name" value="Tubulin nucleotide-binding domain-like"/>
    <property type="match status" value="1"/>
</dbReference>
<feature type="compositionally biased region" description="Basic and acidic residues" evidence="10">
    <location>
        <begin position="373"/>
        <end position="396"/>
    </location>
</feature>
<evidence type="ECO:0000256" key="1">
    <source>
        <dbReference type="ARBA" id="ARBA00009690"/>
    </source>
</evidence>
<evidence type="ECO:0000256" key="5">
    <source>
        <dbReference type="ARBA" id="ARBA00023134"/>
    </source>
</evidence>
<comment type="subunit">
    <text evidence="8">Homodimer. Polymerizes to form a dynamic ring structure in a strictly GTP-dependent manner. Interacts directly with several other division proteins.</text>
</comment>
<feature type="binding site" evidence="8">
    <location>
        <begin position="22"/>
        <end position="26"/>
    </location>
    <ligand>
        <name>GTP</name>
        <dbReference type="ChEBI" id="CHEBI:37565"/>
    </ligand>
</feature>